<evidence type="ECO:0000313" key="2">
    <source>
        <dbReference type="Proteomes" id="UP001551011"/>
    </source>
</evidence>
<accession>A0ABV3APV5</accession>
<protein>
    <submittedName>
        <fullName evidence="1">Uncharacterized protein</fullName>
    </submittedName>
</protein>
<keyword evidence="2" id="KW-1185">Reference proteome</keyword>
<organism evidence="1 2">
    <name type="scientific">Streptomyces flaveolus</name>
    <dbReference type="NCBI Taxonomy" id="67297"/>
    <lineage>
        <taxon>Bacteria</taxon>
        <taxon>Bacillati</taxon>
        <taxon>Actinomycetota</taxon>
        <taxon>Actinomycetes</taxon>
        <taxon>Kitasatosporales</taxon>
        <taxon>Streptomycetaceae</taxon>
        <taxon>Streptomyces</taxon>
    </lineage>
</organism>
<dbReference type="EMBL" id="JBFAEG010000066">
    <property type="protein sequence ID" value="MEU5713989.1"/>
    <property type="molecule type" value="Genomic_DNA"/>
</dbReference>
<name>A0ABV3APV5_9ACTN</name>
<dbReference type="RefSeq" id="WP_359261664.1">
    <property type="nucleotide sequence ID" value="NZ_JBFAEG010000066.1"/>
</dbReference>
<reference evidence="1 2" key="1">
    <citation type="submission" date="2024-06" db="EMBL/GenBank/DDBJ databases">
        <title>The Natural Products Discovery Center: Release of the First 8490 Sequenced Strains for Exploring Actinobacteria Biosynthetic Diversity.</title>
        <authorList>
            <person name="Kalkreuter E."/>
            <person name="Kautsar S.A."/>
            <person name="Yang D."/>
            <person name="Bader C.D."/>
            <person name="Teijaro C.N."/>
            <person name="Fluegel L."/>
            <person name="Davis C.M."/>
            <person name="Simpson J.R."/>
            <person name="Lauterbach L."/>
            <person name="Steele A.D."/>
            <person name="Gui C."/>
            <person name="Meng S."/>
            <person name="Li G."/>
            <person name="Viehrig K."/>
            <person name="Ye F."/>
            <person name="Su P."/>
            <person name="Kiefer A.F."/>
            <person name="Nichols A."/>
            <person name="Cepeda A.J."/>
            <person name="Yan W."/>
            <person name="Fan B."/>
            <person name="Jiang Y."/>
            <person name="Adhikari A."/>
            <person name="Zheng C.-J."/>
            <person name="Schuster L."/>
            <person name="Cowan T.M."/>
            <person name="Smanski M.J."/>
            <person name="Chevrette M.G."/>
            <person name="De Carvalho L.P.S."/>
            <person name="Shen B."/>
        </authorList>
    </citation>
    <scope>NUCLEOTIDE SEQUENCE [LARGE SCALE GENOMIC DNA]</scope>
    <source>
        <strain evidence="1 2">NPDC020594</strain>
    </source>
</reference>
<comment type="caution">
    <text evidence="1">The sequence shown here is derived from an EMBL/GenBank/DDBJ whole genome shotgun (WGS) entry which is preliminary data.</text>
</comment>
<sequence length="68" mass="7641">MLASRDEVVGRAFVDFVFVCGWCGAECVVWGEPVVSWWAQKYRVPDEFECWNCGGESTSPPPPWTPAD</sequence>
<gene>
    <name evidence="1" type="ORF">AB0H04_45625</name>
</gene>
<evidence type="ECO:0000313" key="1">
    <source>
        <dbReference type="EMBL" id="MEU5713989.1"/>
    </source>
</evidence>
<proteinExistence type="predicted"/>
<dbReference type="Proteomes" id="UP001551011">
    <property type="component" value="Unassembled WGS sequence"/>
</dbReference>